<dbReference type="Proteomes" id="UP001194746">
    <property type="component" value="Unassembled WGS sequence"/>
</dbReference>
<dbReference type="GO" id="GO:0016747">
    <property type="term" value="F:acyltransferase activity, transferring groups other than amino-acyl groups"/>
    <property type="evidence" value="ECO:0007669"/>
    <property type="project" value="InterPro"/>
</dbReference>
<reference evidence="3" key="2">
    <citation type="submission" date="2020-02" db="EMBL/GenBank/DDBJ databases">
        <authorList>
            <person name="Gilchrist C.L.M."/>
            <person name="Chooi Y.-H."/>
        </authorList>
    </citation>
    <scope>NUCLEOTIDE SEQUENCE</scope>
    <source>
        <strain evidence="3">MST-FP2251</strain>
    </source>
</reference>
<feature type="compositionally biased region" description="Polar residues" evidence="1">
    <location>
        <begin position="92"/>
        <end position="109"/>
    </location>
</feature>
<dbReference type="PROSITE" id="PS51186">
    <property type="entry name" value="GNAT"/>
    <property type="match status" value="1"/>
</dbReference>
<dbReference type="PANTHER" id="PTHR43415">
    <property type="entry name" value="SPERMIDINE N(1)-ACETYLTRANSFERASE"/>
    <property type="match status" value="1"/>
</dbReference>
<keyword evidence="4" id="KW-1185">Reference proteome</keyword>
<dbReference type="InterPro" id="IPR000182">
    <property type="entry name" value="GNAT_dom"/>
</dbReference>
<proteinExistence type="predicted"/>
<accession>A0AAD4GSF8</accession>
<dbReference type="EMBL" id="VCAU01000047">
    <property type="protein sequence ID" value="KAF9888434.1"/>
    <property type="molecule type" value="Genomic_DNA"/>
</dbReference>
<sequence>MSHSRPNVTADQFVQGLFQSERLLYRAIENSDEDLAFFDKQIMNDPLIQIVTTTRIQRPIPKKSVTEFVKLLQDAVLGVMICLRPDGPSPPQAQNTTTSAPGSQPTSQPAPEAGQPIPIGHIAFFNSNGPDYAHHRNAALGISLAAEFRGKGYGTEAINWAIDWAFEIAGLHRVSIVALAYNEGPVKLYRNLGFVEEGREREAVFHRRSWHDLICFSMLEHEWERLRQRK</sequence>
<evidence type="ECO:0000259" key="2">
    <source>
        <dbReference type="PROSITE" id="PS51186"/>
    </source>
</evidence>
<comment type="caution">
    <text evidence="3">The sequence shown here is derived from an EMBL/GenBank/DDBJ whole genome shotgun (WGS) entry which is preliminary data.</text>
</comment>
<dbReference type="InterPro" id="IPR016181">
    <property type="entry name" value="Acyl_CoA_acyltransferase"/>
</dbReference>
<dbReference type="SUPFAM" id="SSF55729">
    <property type="entry name" value="Acyl-CoA N-acyltransferases (Nat)"/>
    <property type="match status" value="1"/>
</dbReference>
<reference evidence="3" key="1">
    <citation type="journal article" date="2019" name="Beilstein J. Org. Chem.">
        <title>Nanangenines: drimane sesquiterpenoids as the dominant metabolite cohort of a novel Australian fungus, Aspergillus nanangensis.</title>
        <authorList>
            <person name="Lacey H.J."/>
            <person name="Gilchrist C.L.M."/>
            <person name="Crombie A."/>
            <person name="Kalaitzis J.A."/>
            <person name="Vuong D."/>
            <person name="Rutledge P.J."/>
            <person name="Turner P."/>
            <person name="Pitt J.I."/>
            <person name="Lacey E."/>
            <person name="Chooi Y.H."/>
            <person name="Piggott A.M."/>
        </authorList>
    </citation>
    <scope>NUCLEOTIDE SEQUENCE</scope>
    <source>
        <strain evidence="3">MST-FP2251</strain>
    </source>
</reference>
<organism evidence="3 4">
    <name type="scientific">Aspergillus nanangensis</name>
    <dbReference type="NCBI Taxonomy" id="2582783"/>
    <lineage>
        <taxon>Eukaryota</taxon>
        <taxon>Fungi</taxon>
        <taxon>Dikarya</taxon>
        <taxon>Ascomycota</taxon>
        <taxon>Pezizomycotina</taxon>
        <taxon>Eurotiomycetes</taxon>
        <taxon>Eurotiomycetidae</taxon>
        <taxon>Eurotiales</taxon>
        <taxon>Aspergillaceae</taxon>
        <taxon>Aspergillus</taxon>
        <taxon>Aspergillus subgen. Circumdati</taxon>
    </lineage>
</organism>
<feature type="region of interest" description="Disordered" evidence="1">
    <location>
        <begin position="87"/>
        <end position="113"/>
    </location>
</feature>
<dbReference type="CDD" id="cd04301">
    <property type="entry name" value="NAT_SF"/>
    <property type="match status" value="1"/>
</dbReference>
<dbReference type="AlphaFoldDB" id="A0AAD4GSF8"/>
<evidence type="ECO:0000313" key="4">
    <source>
        <dbReference type="Proteomes" id="UP001194746"/>
    </source>
</evidence>
<dbReference type="Pfam" id="PF13302">
    <property type="entry name" value="Acetyltransf_3"/>
    <property type="match status" value="1"/>
</dbReference>
<gene>
    <name evidence="3" type="ORF">FE257_008712</name>
</gene>
<dbReference type="PANTHER" id="PTHR43415:SF3">
    <property type="entry name" value="GNAT-FAMILY ACETYLTRANSFERASE"/>
    <property type="match status" value="1"/>
</dbReference>
<feature type="domain" description="N-acetyltransferase" evidence="2">
    <location>
        <begin position="118"/>
        <end position="220"/>
    </location>
</feature>
<evidence type="ECO:0000256" key="1">
    <source>
        <dbReference type="SAM" id="MobiDB-lite"/>
    </source>
</evidence>
<protein>
    <recommendedName>
        <fullName evidence="2">N-acetyltransferase domain-containing protein</fullName>
    </recommendedName>
</protein>
<name>A0AAD4GSF8_ASPNN</name>
<dbReference type="Gene3D" id="3.40.630.30">
    <property type="match status" value="1"/>
</dbReference>
<evidence type="ECO:0000313" key="3">
    <source>
        <dbReference type="EMBL" id="KAF9888434.1"/>
    </source>
</evidence>